<evidence type="ECO:0000313" key="1">
    <source>
        <dbReference type="EMBL" id="GBE83470.1"/>
    </source>
</evidence>
<dbReference type="InParanoid" id="A0A401GMR0"/>
<dbReference type="EMBL" id="BFAD01000005">
    <property type="protein sequence ID" value="GBE83470.1"/>
    <property type="molecule type" value="Genomic_DNA"/>
</dbReference>
<name>A0A401GMR0_9APHY</name>
<keyword evidence="2" id="KW-1185">Reference proteome</keyword>
<evidence type="ECO:0000313" key="2">
    <source>
        <dbReference type="Proteomes" id="UP000287166"/>
    </source>
</evidence>
<reference evidence="1 2" key="1">
    <citation type="journal article" date="2018" name="Sci. Rep.">
        <title>Genome sequence of the cauliflower mushroom Sparassis crispa (Hanabiratake) and its association with beneficial usage.</title>
        <authorList>
            <person name="Kiyama R."/>
            <person name="Furutani Y."/>
            <person name="Kawaguchi K."/>
            <person name="Nakanishi T."/>
        </authorList>
    </citation>
    <scope>NUCLEOTIDE SEQUENCE [LARGE SCALE GENOMIC DNA]</scope>
</reference>
<accession>A0A401GMR0</accession>
<comment type="caution">
    <text evidence="1">The sequence shown here is derived from an EMBL/GenBank/DDBJ whole genome shotgun (WGS) entry which is preliminary data.</text>
</comment>
<dbReference type="RefSeq" id="XP_027614383.1">
    <property type="nucleotide sequence ID" value="XM_027758582.1"/>
</dbReference>
<gene>
    <name evidence="1" type="ORF">SCP_0505190</name>
</gene>
<dbReference type="AlphaFoldDB" id="A0A401GMR0"/>
<organism evidence="1 2">
    <name type="scientific">Sparassis crispa</name>
    <dbReference type="NCBI Taxonomy" id="139825"/>
    <lineage>
        <taxon>Eukaryota</taxon>
        <taxon>Fungi</taxon>
        <taxon>Dikarya</taxon>
        <taxon>Basidiomycota</taxon>
        <taxon>Agaricomycotina</taxon>
        <taxon>Agaricomycetes</taxon>
        <taxon>Polyporales</taxon>
        <taxon>Sparassidaceae</taxon>
        <taxon>Sparassis</taxon>
    </lineage>
</organism>
<proteinExistence type="predicted"/>
<dbReference type="Proteomes" id="UP000287166">
    <property type="component" value="Unassembled WGS sequence"/>
</dbReference>
<dbReference type="GeneID" id="38780387"/>
<sequence length="104" mass="11148">MEFSSEGFLVQWLRCTHCDQSCHGPHLGVDLLEGLGDEFGVGDVALNAYLALHSVLLPDLLGDFDGILGASIDYGDTRAGASACLRDRSPNSSVASRYNDAFAW</sequence>
<protein>
    <submittedName>
        <fullName evidence="1">Uncharacterized protein</fullName>
    </submittedName>
</protein>